<organism evidence="2">
    <name type="scientific">Campylobacter sp. CCS1377</name>
    <dbReference type="NCBI Taxonomy" id="3158229"/>
    <lineage>
        <taxon>Bacteria</taxon>
        <taxon>Pseudomonadati</taxon>
        <taxon>Campylobacterota</taxon>
        <taxon>Epsilonproteobacteria</taxon>
        <taxon>Campylobacterales</taxon>
        <taxon>Campylobacteraceae</taxon>
        <taxon>Campylobacter</taxon>
    </lineage>
</organism>
<name>A0AAU7E6G5_9BACT</name>
<keyword evidence="1" id="KW-0472">Membrane</keyword>
<reference evidence="2" key="1">
    <citation type="submission" date="2024-05" db="EMBL/GenBank/DDBJ databases">
        <title>Campylobacter coli isolated from environmental waters in Slovenia.</title>
        <authorList>
            <person name="Zautner A.E."/>
            <person name="Bunk B."/>
            <person name="Riedel T."/>
            <person name="Sproeer C."/>
        </authorList>
    </citation>
    <scope>NUCLEOTIDE SEQUENCE</scope>
    <source>
        <strain evidence="2">CCS1377</strain>
    </source>
</reference>
<protein>
    <submittedName>
        <fullName evidence="2">Uncharacterized protein</fullName>
    </submittedName>
</protein>
<accession>A0AAU7E6G5</accession>
<keyword evidence="1" id="KW-0812">Transmembrane</keyword>
<dbReference type="EMBL" id="CP155620">
    <property type="protein sequence ID" value="XBJ29007.1"/>
    <property type="molecule type" value="Genomic_DNA"/>
</dbReference>
<gene>
    <name evidence="2" type="ORF">AAH949_07940</name>
</gene>
<dbReference type="RefSeq" id="WP_348518436.1">
    <property type="nucleotide sequence ID" value="NZ_CP155620.1"/>
</dbReference>
<feature type="transmembrane region" description="Helical" evidence="1">
    <location>
        <begin position="127"/>
        <end position="144"/>
    </location>
</feature>
<proteinExistence type="predicted"/>
<evidence type="ECO:0000256" key="1">
    <source>
        <dbReference type="SAM" id="Phobius"/>
    </source>
</evidence>
<keyword evidence="1" id="KW-1133">Transmembrane helix</keyword>
<feature type="transmembrane region" description="Helical" evidence="1">
    <location>
        <begin position="98"/>
        <end position="120"/>
    </location>
</feature>
<feature type="transmembrane region" description="Helical" evidence="1">
    <location>
        <begin position="34"/>
        <end position="67"/>
    </location>
</feature>
<dbReference type="AlphaFoldDB" id="A0AAU7E6G5"/>
<sequence length="145" mass="17030">MLLLTYFYTFMYIIFLALKNFYYELVRVTKQKYFINAFWCLFIGILFTPIMIGIVLLIISMIFYVVAWVELQELSSEIPQTLKSYQTYKGNLNLVKTLFMGAGILTLILYLGSFLLEFYFKDESFSNMYSTIQILVMTISLILGL</sequence>
<evidence type="ECO:0000313" key="2">
    <source>
        <dbReference type="EMBL" id="XBJ29007.1"/>
    </source>
</evidence>
<feature type="transmembrane region" description="Helical" evidence="1">
    <location>
        <begin position="6"/>
        <end position="22"/>
    </location>
</feature>